<proteinExistence type="predicted"/>
<organism evidence="1 2">
    <name type="scientific">Ferroplasma acidiphilum</name>
    <dbReference type="NCBI Taxonomy" id="74969"/>
    <lineage>
        <taxon>Archaea</taxon>
        <taxon>Methanobacteriati</taxon>
        <taxon>Thermoplasmatota</taxon>
        <taxon>Thermoplasmata</taxon>
        <taxon>Thermoplasmatales</taxon>
        <taxon>Ferroplasmaceae</taxon>
        <taxon>Ferroplasma</taxon>
    </lineage>
</organism>
<keyword evidence="2" id="KW-1185">Reference proteome</keyword>
<dbReference type="Pfam" id="PF20137">
    <property type="entry name" value="BubE"/>
    <property type="match status" value="1"/>
</dbReference>
<dbReference type="Proteomes" id="UP000192050">
    <property type="component" value="Chromosome"/>
</dbReference>
<reference evidence="1 2" key="1">
    <citation type="submission" date="2011-10" db="EMBL/GenBank/DDBJ databases">
        <title>Metabolic and evolutionary patterns in the extreme acidophile Ferroplasma acidiphilum.</title>
        <authorList>
            <person name="Golyshina O.V."/>
            <person name="Kozyavkin S.A."/>
            <person name="Tatusov R.L."/>
            <person name="Slesarev A.I."/>
            <person name="Golyshin P.N."/>
        </authorList>
    </citation>
    <scope>NUCLEOTIDE SEQUENCE [LARGE SCALE GENOMIC DNA]</scope>
    <source>
        <strain evidence="2">Y</strain>
    </source>
</reference>
<sequence length="132" mass="15662">MSIMKKIRIIRPEFVEFIPDDIKEGVLYISIRYNTATHRCPSGCGEIVVTPITPTDWTLIWNGESVSLYPSIGNWSLPCESHYWIRENRIVWARKWNIQEIEFAKDIDDSNKAYYFKHKKKNLDKVDKNRLK</sequence>
<dbReference type="AlphaFoldDB" id="A0A1V0N3P8"/>
<name>A0A1V0N3P8_9ARCH</name>
<dbReference type="STRING" id="74969.FAD_0879"/>
<dbReference type="KEGG" id="fai:FAD_0879"/>
<accession>A0A1V0N3P8</accession>
<protein>
    <submittedName>
        <fullName evidence="1">Uncharacterized protein</fullName>
    </submittedName>
</protein>
<evidence type="ECO:0000313" key="1">
    <source>
        <dbReference type="EMBL" id="ARD84773.1"/>
    </source>
</evidence>
<gene>
    <name evidence="1" type="ORF">FAD_0879</name>
</gene>
<dbReference type="EMBL" id="CP015363">
    <property type="protein sequence ID" value="ARD84773.1"/>
    <property type="molecule type" value="Genomic_DNA"/>
</dbReference>
<dbReference type="InterPro" id="IPR045384">
    <property type="entry name" value="DUF6527"/>
</dbReference>
<evidence type="ECO:0000313" key="2">
    <source>
        <dbReference type="Proteomes" id="UP000192050"/>
    </source>
</evidence>